<dbReference type="AlphaFoldDB" id="A0A1M7XZ15"/>
<dbReference type="PANTHER" id="PTHR35038">
    <property type="entry name" value="DISSIMILATORY SULFITE REDUCTASE SIRA"/>
    <property type="match status" value="1"/>
</dbReference>
<dbReference type="SUPFAM" id="SSF48695">
    <property type="entry name" value="Multiheme cytochromes"/>
    <property type="match status" value="2"/>
</dbReference>
<evidence type="ECO:0000256" key="1">
    <source>
        <dbReference type="ARBA" id="ARBA00022729"/>
    </source>
</evidence>
<dbReference type="InterPro" id="IPR036280">
    <property type="entry name" value="Multihaem_cyt_sf"/>
</dbReference>
<dbReference type="EMBL" id="FRFE01000002">
    <property type="protein sequence ID" value="SHO44221.1"/>
    <property type="molecule type" value="Genomic_DNA"/>
</dbReference>
<dbReference type="InterPro" id="IPR024673">
    <property type="entry name" value="Octahem_Cyt_c"/>
</dbReference>
<dbReference type="InterPro" id="IPR051829">
    <property type="entry name" value="Multiheme_Cytochr_ET"/>
</dbReference>
<gene>
    <name evidence="2" type="ORF">SAMN02745220_00708</name>
</gene>
<reference evidence="2 3" key="1">
    <citation type="submission" date="2016-12" db="EMBL/GenBank/DDBJ databases">
        <authorList>
            <person name="Song W.-J."/>
            <person name="Kurnit D.M."/>
        </authorList>
    </citation>
    <scope>NUCLEOTIDE SEQUENCE [LARGE SCALE GENOMIC DNA]</scope>
    <source>
        <strain evidence="2 3">DSM 18488</strain>
    </source>
</reference>
<keyword evidence="3" id="KW-1185">Reference proteome</keyword>
<dbReference type="Pfam" id="PF11783">
    <property type="entry name" value="Cytochrome_cB"/>
    <property type="match status" value="1"/>
</dbReference>
<dbReference type="RefSeq" id="WP_073612059.1">
    <property type="nucleotide sequence ID" value="NZ_FRFE01000002.1"/>
</dbReference>
<dbReference type="STRING" id="1121416.SAMN02745220_00708"/>
<name>A0A1M7XZ15_9BACT</name>
<dbReference type="Proteomes" id="UP000184603">
    <property type="component" value="Unassembled WGS sequence"/>
</dbReference>
<sequence>MAFVERLPNNSWGTYPFDCMSCHDGEFNEMLDSTHYKWVGATTEMANQNGTLQGKLTNSVNSYCINILGNWNVCGKCHVGRGLRPDDQLAGKTNIDCLACHNEDYALARGRQADGSLAPALAVKIDRTPEEQLILDGYTKNITKPTRTSCLTCHAFAGGGNGVKRGDLSMSGTDLHGVPLAEGSNNNTDPNFDVHMNKAGADLSCQSCHTFENHKTIGRGSDLRPTDDLARGAEISCVTCHTGFDVKGGHAAAGANRTDADRHVARVSCQACHIDRYAKVTTEINRDWRYTPDSNPADGTAGPSHPYLEILDNILPVYKFWNRTSNNYLLGDVAVMDPETGGYPTSKPVGDINNGKLYPFKYKTAVQPMVTSDKRLVALDTYEYLKVSGNVDAAVASGLENMGYPASEPVEWVLTETYQLLNHGIPTAATVDCLKCHQSIDVSTDSELDLLGYKLKDDTSLICAQCHREKRPKSSHSSMHSHINKGAGMDCLFCHSFTRQAERGGISPCDPEASQFVDNIPYQHQECK</sequence>
<dbReference type="Gene3D" id="1.10.1130.10">
    <property type="entry name" value="Flavocytochrome C3, Chain A"/>
    <property type="match status" value="1"/>
</dbReference>
<dbReference type="Gene3D" id="3.90.10.10">
    <property type="entry name" value="Cytochrome C3"/>
    <property type="match status" value="1"/>
</dbReference>
<dbReference type="OrthoDB" id="9788513at2"/>
<protein>
    <submittedName>
        <fullName evidence="2">Cytochrome c554 and c-prime</fullName>
    </submittedName>
</protein>
<dbReference type="GO" id="GO:0016491">
    <property type="term" value="F:oxidoreductase activity"/>
    <property type="evidence" value="ECO:0007669"/>
    <property type="project" value="TreeGrafter"/>
</dbReference>
<accession>A0A1M7XZ15</accession>
<dbReference type="PANTHER" id="PTHR35038:SF5">
    <property type="entry name" value="CYTOCHROME C-TYPE PROTEIN NRFB"/>
    <property type="match status" value="1"/>
</dbReference>
<evidence type="ECO:0000313" key="2">
    <source>
        <dbReference type="EMBL" id="SHO44221.1"/>
    </source>
</evidence>
<proteinExistence type="predicted"/>
<keyword evidence="1" id="KW-0732">Signal</keyword>
<evidence type="ECO:0000313" key="3">
    <source>
        <dbReference type="Proteomes" id="UP000184603"/>
    </source>
</evidence>
<organism evidence="2 3">
    <name type="scientific">Desulfopila aestuarii DSM 18488</name>
    <dbReference type="NCBI Taxonomy" id="1121416"/>
    <lineage>
        <taxon>Bacteria</taxon>
        <taxon>Pseudomonadati</taxon>
        <taxon>Thermodesulfobacteriota</taxon>
        <taxon>Desulfobulbia</taxon>
        <taxon>Desulfobulbales</taxon>
        <taxon>Desulfocapsaceae</taxon>
        <taxon>Desulfopila</taxon>
    </lineage>
</organism>